<keyword evidence="4" id="KW-0862">Zinc</keyword>
<dbReference type="AlphaFoldDB" id="A0A6I4SLH5"/>
<dbReference type="InterPro" id="IPR023561">
    <property type="entry name" value="Carbonic_anhydrase_a-class"/>
</dbReference>
<evidence type="ECO:0000256" key="4">
    <source>
        <dbReference type="ARBA" id="ARBA00022833"/>
    </source>
</evidence>
<keyword evidence="7" id="KW-0732">Signal</keyword>
<dbReference type="EMBL" id="WTYS01000001">
    <property type="protein sequence ID" value="MXO56006.1"/>
    <property type="molecule type" value="Genomic_DNA"/>
</dbReference>
<accession>A0A6I4SLH5</accession>
<feature type="signal peptide" evidence="7">
    <location>
        <begin position="1"/>
        <end position="23"/>
    </location>
</feature>
<keyword evidence="3" id="KW-0479">Metal-binding</keyword>
<protein>
    <recommendedName>
        <fullName evidence="2">carbonic anhydrase</fullName>
        <ecNumber evidence="2">4.2.1.1</ecNumber>
    </recommendedName>
</protein>
<evidence type="ECO:0000256" key="6">
    <source>
        <dbReference type="ARBA" id="ARBA00048348"/>
    </source>
</evidence>
<dbReference type="InterPro" id="IPR001148">
    <property type="entry name" value="CA_dom"/>
</dbReference>
<dbReference type="OrthoDB" id="5327615at2"/>
<evidence type="ECO:0000259" key="8">
    <source>
        <dbReference type="PROSITE" id="PS51144"/>
    </source>
</evidence>
<evidence type="ECO:0000256" key="7">
    <source>
        <dbReference type="SAM" id="SignalP"/>
    </source>
</evidence>
<dbReference type="PANTHER" id="PTHR18952:SF265">
    <property type="entry name" value="CARBONIC ANHYDRASE"/>
    <property type="match status" value="1"/>
</dbReference>
<organism evidence="9 10">
    <name type="scientific">Pontixanthobacter gangjinensis</name>
    <dbReference type="NCBI Taxonomy" id="1028742"/>
    <lineage>
        <taxon>Bacteria</taxon>
        <taxon>Pseudomonadati</taxon>
        <taxon>Pseudomonadota</taxon>
        <taxon>Alphaproteobacteria</taxon>
        <taxon>Sphingomonadales</taxon>
        <taxon>Erythrobacteraceae</taxon>
        <taxon>Pontixanthobacter</taxon>
    </lineage>
</organism>
<dbReference type="SMART" id="SM01057">
    <property type="entry name" value="Carb_anhydrase"/>
    <property type="match status" value="1"/>
</dbReference>
<sequence>MKNFVKFGVAAAATVSLAGTALATDWSYEGATGPENWGSLDPAFEKCSSGLMQSPIDLAEANARADVSVFTDYQPGPLTILNNGHTVEARFAEGSKLTSGTMQFNLLQVHFHTPSEEVMHGQQYPMVAHFVHADATGKLAVLGVLFEIGDANAELAKIIEAAPATKADPRAVSDVTLDPNGMLPDDLDVFRFQGSLTTPPCSEGVNWHVAKDTVTMSEDQLRSLGGIMGNNARPVQDLNGRLLVAPAG</sequence>
<dbReference type="Gene3D" id="3.10.200.10">
    <property type="entry name" value="Alpha carbonic anhydrase"/>
    <property type="match status" value="1"/>
</dbReference>
<evidence type="ECO:0000256" key="1">
    <source>
        <dbReference type="ARBA" id="ARBA00010718"/>
    </source>
</evidence>
<dbReference type="CDD" id="cd03124">
    <property type="entry name" value="alpha_CA_prokaryotic_like"/>
    <property type="match status" value="1"/>
</dbReference>
<evidence type="ECO:0000256" key="3">
    <source>
        <dbReference type="ARBA" id="ARBA00022723"/>
    </source>
</evidence>
<feature type="domain" description="Alpha-carbonic anhydrase" evidence="8">
    <location>
        <begin position="24"/>
        <end position="247"/>
    </location>
</feature>
<reference evidence="9 10" key="1">
    <citation type="submission" date="2019-12" db="EMBL/GenBank/DDBJ databases">
        <title>Genomic-based taxomic classification of the family Erythrobacteraceae.</title>
        <authorList>
            <person name="Xu L."/>
        </authorList>
    </citation>
    <scope>NUCLEOTIDE SEQUENCE [LARGE SCALE GENOMIC DNA]</scope>
    <source>
        <strain evidence="9 10">JCM 17802</strain>
    </source>
</reference>
<keyword evidence="10" id="KW-1185">Reference proteome</keyword>
<dbReference type="GO" id="GO:0004089">
    <property type="term" value="F:carbonate dehydratase activity"/>
    <property type="evidence" value="ECO:0007669"/>
    <property type="project" value="UniProtKB-EC"/>
</dbReference>
<comment type="catalytic activity">
    <reaction evidence="6">
        <text>hydrogencarbonate + H(+) = CO2 + H2O</text>
        <dbReference type="Rhea" id="RHEA:10748"/>
        <dbReference type="ChEBI" id="CHEBI:15377"/>
        <dbReference type="ChEBI" id="CHEBI:15378"/>
        <dbReference type="ChEBI" id="CHEBI:16526"/>
        <dbReference type="ChEBI" id="CHEBI:17544"/>
        <dbReference type="EC" id="4.2.1.1"/>
    </reaction>
</comment>
<dbReference type="PROSITE" id="PS51144">
    <property type="entry name" value="ALPHA_CA_2"/>
    <property type="match status" value="1"/>
</dbReference>
<dbReference type="RefSeq" id="WP_160597264.1">
    <property type="nucleotide sequence ID" value="NZ_WTYS01000001.1"/>
</dbReference>
<feature type="chain" id="PRO_5026138864" description="carbonic anhydrase" evidence="7">
    <location>
        <begin position="24"/>
        <end position="248"/>
    </location>
</feature>
<proteinExistence type="inferred from homology"/>
<dbReference type="EC" id="4.2.1.1" evidence="2"/>
<dbReference type="GO" id="GO:0008270">
    <property type="term" value="F:zinc ion binding"/>
    <property type="evidence" value="ECO:0007669"/>
    <property type="project" value="InterPro"/>
</dbReference>
<name>A0A6I4SLH5_9SPHN</name>
<evidence type="ECO:0000256" key="2">
    <source>
        <dbReference type="ARBA" id="ARBA00012925"/>
    </source>
</evidence>
<comment type="similarity">
    <text evidence="1">Belongs to the alpha-carbonic anhydrase family.</text>
</comment>
<dbReference type="Proteomes" id="UP000468943">
    <property type="component" value="Unassembled WGS sequence"/>
</dbReference>
<evidence type="ECO:0000313" key="10">
    <source>
        <dbReference type="Proteomes" id="UP000468943"/>
    </source>
</evidence>
<dbReference type="InterPro" id="IPR041891">
    <property type="entry name" value="Alpha_CA_prokaryot-like"/>
</dbReference>
<dbReference type="InterPro" id="IPR036398">
    <property type="entry name" value="CA_dom_sf"/>
</dbReference>
<evidence type="ECO:0000313" key="9">
    <source>
        <dbReference type="EMBL" id="MXO56006.1"/>
    </source>
</evidence>
<gene>
    <name evidence="9" type="ORF">GRI36_03830</name>
</gene>
<keyword evidence="5" id="KW-0456">Lyase</keyword>
<dbReference type="Pfam" id="PF00194">
    <property type="entry name" value="Carb_anhydrase"/>
    <property type="match status" value="1"/>
</dbReference>
<dbReference type="SUPFAM" id="SSF51069">
    <property type="entry name" value="Carbonic anhydrase"/>
    <property type="match status" value="1"/>
</dbReference>
<comment type="caution">
    <text evidence="9">The sequence shown here is derived from an EMBL/GenBank/DDBJ whole genome shotgun (WGS) entry which is preliminary data.</text>
</comment>
<dbReference type="PANTHER" id="PTHR18952">
    <property type="entry name" value="CARBONIC ANHYDRASE"/>
    <property type="match status" value="1"/>
</dbReference>
<evidence type="ECO:0000256" key="5">
    <source>
        <dbReference type="ARBA" id="ARBA00023239"/>
    </source>
</evidence>